<evidence type="ECO:0000256" key="1">
    <source>
        <dbReference type="ARBA" id="ARBA00022448"/>
    </source>
</evidence>
<keyword evidence="5" id="KW-0407">Ion channel</keyword>
<feature type="transmembrane region" description="Helical" evidence="6">
    <location>
        <begin position="20"/>
        <end position="44"/>
    </location>
</feature>
<dbReference type="PANTHER" id="PTHR47143">
    <property type="entry name" value="TRANSIENT RECEPTOR POTENTIAL CATION CHANNEL PROTEIN PAINLESS"/>
    <property type="match status" value="1"/>
</dbReference>
<evidence type="ECO:0000256" key="4">
    <source>
        <dbReference type="ARBA" id="ARBA00023065"/>
    </source>
</evidence>
<dbReference type="GO" id="GO:0034220">
    <property type="term" value="P:monoatomic ion transmembrane transport"/>
    <property type="evidence" value="ECO:0007669"/>
    <property type="project" value="UniProtKB-KW"/>
</dbReference>
<organism evidence="7 8">
    <name type="scientific">Diploptera punctata</name>
    <name type="common">Pacific beetle cockroach</name>
    <dbReference type="NCBI Taxonomy" id="6984"/>
    <lineage>
        <taxon>Eukaryota</taxon>
        <taxon>Metazoa</taxon>
        <taxon>Ecdysozoa</taxon>
        <taxon>Arthropoda</taxon>
        <taxon>Hexapoda</taxon>
        <taxon>Insecta</taxon>
        <taxon>Pterygota</taxon>
        <taxon>Neoptera</taxon>
        <taxon>Polyneoptera</taxon>
        <taxon>Dictyoptera</taxon>
        <taxon>Blattodea</taxon>
        <taxon>Blaberoidea</taxon>
        <taxon>Blaberidae</taxon>
        <taxon>Diplopterinae</taxon>
        <taxon>Diploptera</taxon>
    </lineage>
</organism>
<evidence type="ECO:0008006" key="9">
    <source>
        <dbReference type="Google" id="ProtNLM"/>
    </source>
</evidence>
<dbReference type="EMBL" id="JASPKZ010004197">
    <property type="protein sequence ID" value="KAJ9590670.1"/>
    <property type="molecule type" value="Genomic_DNA"/>
</dbReference>
<keyword evidence="2" id="KW-0677">Repeat</keyword>
<keyword evidence="8" id="KW-1185">Reference proteome</keyword>
<accession>A0AAD8A220</accession>
<reference evidence="7" key="1">
    <citation type="journal article" date="2023" name="IScience">
        <title>Live-bearing cockroach genome reveals convergent evolutionary mechanisms linked to viviparity in insects and beyond.</title>
        <authorList>
            <person name="Fouks B."/>
            <person name="Harrison M.C."/>
            <person name="Mikhailova A.A."/>
            <person name="Marchal E."/>
            <person name="English S."/>
            <person name="Carruthers M."/>
            <person name="Jennings E.C."/>
            <person name="Chiamaka E.L."/>
            <person name="Frigard R.A."/>
            <person name="Pippel M."/>
            <person name="Attardo G.M."/>
            <person name="Benoit J.B."/>
            <person name="Bornberg-Bauer E."/>
            <person name="Tobe S.S."/>
        </authorList>
    </citation>
    <scope>NUCLEOTIDE SEQUENCE</scope>
    <source>
        <strain evidence="7">Stay&amp;Tobe</strain>
    </source>
</reference>
<comment type="caution">
    <text evidence="7">The sequence shown here is derived from an EMBL/GenBank/DDBJ whole genome shotgun (WGS) entry which is preliminary data.</text>
</comment>
<dbReference type="GO" id="GO:0022857">
    <property type="term" value="F:transmembrane transporter activity"/>
    <property type="evidence" value="ECO:0007669"/>
    <property type="project" value="TreeGrafter"/>
</dbReference>
<keyword evidence="6" id="KW-0472">Membrane</keyword>
<evidence type="ECO:0000256" key="3">
    <source>
        <dbReference type="ARBA" id="ARBA00023043"/>
    </source>
</evidence>
<evidence type="ECO:0000256" key="6">
    <source>
        <dbReference type="SAM" id="Phobius"/>
    </source>
</evidence>
<reference evidence="7" key="2">
    <citation type="submission" date="2023-05" db="EMBL/GenBank/DDBJ databases">
        <authorList>
            <person name="Fouks B."/>
        </authorList>
    </citation>
    <scope>NUCLEOTIDE SEQUENCE</scope>
    <source>
        <strain evidence="7">Stay&amp;Tobe</strain>
        <tissue evidence="7">Testes</tissue>
    </source>
</reference>
<keyword evidence="6" id="KW-0812">Transmembrane</keyword>
<evidence type="ECO:0000313" key="7">
    <source>
        <dbReference type="EMBL" id="KAJ9590670.1"/>
    </source>
</evidence>
<keyword evidence="3" id="KW-0040">ANK repeat</keyword>
<proteinExistence type="predicted"/>
<dbReference type="Proteomes" id="UP001233999">
    <property type="component" value="Unassembled WGS sequence"/>
</dbReference>
<keyword evidence="6" id="KW-1133">Transmembrane helix</keyword>
<keyword evidence="4" id="KW-0406">Ion transport</keyword>
<dbReference type="PANTHER" id="PTHR47143:SF4">
    <property type="entry name" value="TRANSIENT RECEPTOR POTENTIAL CATION CHANNEL PROTEIN PAINLESS"/>
    <property type="match status" value="1"/>
</dbReference>
<dbReference type="InterPro" id="IPR052076">
    <property type="entry name" value="TRP_cation_channel"/>
</dbReference>
<evidence type="ECO:0000313" key="8">
    <source>
        <dbReference type="Proteomes" id="UP001233999"/>
    </source>
</evidence>
<sequence>MVTGEFEATSMPFKYFPFTSHVLFVLFIFLVTIVLLNLLIGLAVGDTKEVRDGAELLSNIYRIKFVTDTEKILRDLHVVFSELLKRPNFCRPAIRFLLRFISKRISLFPKEIPDYQVSVYPNQKCTILFKDVEVDTGIEKYCPTGCWNLILDEEIVKKAINIEQMKQNIK</sequence>
<name>A0AAD8A220_DIPPU</name>
<gene>
    <name evidence="7" type="ORF">L9F63_016298</name>
</gene>
<keyword evidence="1" id="KW-0813">Transport</keyword>
<evidence type="ECO:0000256" key="2">
    <source>
        <dbReference type="ARBA" id="ARBA00022737"/>
    </source>
</evidence>
<dbReference type="AlphaFoldDB" id="A0AAD8A220"/>
<evidence type="ECO:0000256" key="5">
    <source>
        <dbReference type="ARBA" id="ARBA00023303"/>
    </source>
</evidence>
<dbReference type="GO" id="GO:1902495">
    <property type="term" value="C:transmembrane transporter complex"/>
    <property type="evidence" value="ECO:0007669"/>
    <property type="project" value="TreeGrafter"/>
</dbReference>
<protein>
    <recommendedName>
        <fullName evidence="9">Ion transport domain-containing protein</fullName>
    </recommendedName>
</protein>